<dbReference type="Proteomes" id="UP000596827">
    <property type="component" value="Unassembled WGS sequence"/>
</dbReference>
<organism evidence="1 2">
    <name type="scientific">Ramlibacter albus</name>
    <dbReference type="NCBI Taxonomy" id="2079448"/>
    <lineage>
        <taxon>Bacteria</taxon>
        <taxon>Pseudomonadati</taxon>
        <taxon>Pseudomonadota</taxon>
        <taxon>Betaproteobacteria</taxon>
        <taxon>Burkholderiales</taxon>
        <taxon>Comamonadaceae</taxon>
        <taxon>Ramlibacter</taxon>
    </lineage>
</organism>
<protein>
    <submittedName>
        <fullName evidence="1">Uncharacterized protein</fullName>
    </submittedName>
</protein>
<dbReference type="AlphaFoldDB" id="A0A923M6W2"/>
<keyword evidence="2" id="KW-1185">Reference proteome</keyword>
<dbReference type="RefSeq" id="WP_187080416.1">
    <property type="nucleotide sequence ID" value="NZ_JACORU010000001.1"/>
</dbReference>
<reference evidence="1" key="1">
    <citation type="submission" date="2020-08" db="EMBL/GenBank/DDBJ databases">
        <title>Ramlibacter sp. GTP1 16S ribosomal RNA gene genome sequencing and assembly.</title>
        <authorList>
            <person name="Kang M."/>
        </authorList>
    </citation>
    <scope>NUCLEOTIDE SEQUENCE</scope>
    <source>
        <strain evidence="1">GTP1</strain>
    </source>
</reference>
<dbReference type="EMBL" id="JACORU010000001">
    <property type="protein sequence ID" value="MBC5764008.1"/>
    <property type="molecule type" value="Genomic_DNA"/>
</dbReference>
<gene>
    <name evidence="1" type="ORF">H8R02_06070</name>
</gene>
<sequence>MFAITEPEGLSLRAKEDGFEFTAGKLEAGSLRVATGPFVLEVARATLDDLVASARLEGGTPRIVALKAANAELSGVKVRGPVVLPDRVGAAPEDWCLDPLATADGTIKAQIVDAHLMFDADVTVPVRRGEVHFNEAKVEHIGPDSRMGVSRMGIYVDAANGRSYLYQFTSSPVAGVQFEQRGALLTPWVSDRGSLRLKEFGEGLLRQGQVGPGIGFTEQARLLLDRTSVTGFLQLGDGKFAVPGVHAELAGRAQQRNVVRVHSEAVGRGITAELAALSARGALLKFKDMQFAADEVGGALTLKLFVENKQVRFEFEAASLKVTGLRLA</sequence>
<proteinExistence type="predicted"/>
<evidence type="ECO:0000313" key="2">
    <source>
        <dbReference type="Proteomes" id="UP000596827"/>
    </source>
</evidence>
<evidence type="ECO:0000313" key="1">
    <source>
        <dbReference type="EMBL" id="MBC5764008.1"/>
    </source>
</evidence>
<comment type="caution">
    <text evidence="1">The sequence shown here is derived from an EMBL/GenBank/DDBJ whole genome shotgun (WGS) entry which is preliminary data.</text>
</comment>
<accession>A0A923M6W2</accession>
<name>A0A923M6W2_9BURK</name>